<evidence type="ECO:0000256" key="1">
    <source>
        <dbReference type="ARBA" id="ARBA00006620"/>
    </source>
</evidence>
<dbReference type="InterPro" id="IPR012933">
    <property type="entry name" value="HicA_mRNA_interferase"/>
</dbReference>
<dbReference type="PANTHER" id="PTHR34873">
    <property type="entry name" value="SSR1766 PROTEIN"/>
    <property type="match status" value="1"/>
</dbReference>
<name>A0A1V5SR11_9BACT</name>
<dbReference type="GO" id="GO:0003729">
    <property type="term" value="F:mRNA binding"/>
    <property type="evidence" value="ECO:0007669"/>
    <property type="project" value="InterPro"/>
</dbReference>
<organism evidence="8">
    <name type="scientific">Candidatus Atribacter allofermentans</name>
    <dbReference type="NCBI Taxonomy" id="1852833"/>
    <lineage>
        <taxon>Bacteria</taxon>
        <taxon>Pseudomonadati</taxon>
        <taxon>Atribacterota</taxon>
        <taxon>Atribacteria</taxon>
        <taxon>Atribacterales</taxon>
        <taxon>Atribacteraceae</taxon>
        <taxon>Atribacter</taxon>
    </lineage>
</organism>
<comment type="caution">
    <text evidence="8">The sequence shown here is derived from an EMBL/GenBank/DDBJ whole genome shotgun (WGS) entry which is preliminary data.</text>
</comment>
<dbReference type="Gene3D" id="3.30.920.30">
    <property type="entry name" value="Hypothetical protein"/>
    <property type="match status" value="1"/>
</dbReference>
<evidence type="ECO:0000256" key="2">
    <source>
        <dbReference type="ARBA" id="ARBA00022649"/>
    </source>
</evidence>
<evidence type="ECO:0000313" key="8">
    <source>
        <dbReference type="EMBL" id="OQA56925.1"/>
    </source>
</evidence>
<dbReference type="Proteomes" id="UP000485569">
    <property type="component" value="Unassembled WGS sequence"/>
</dbReference>
<dbReference type="GO" id="GO:0016787">
    <property type="term" value="F:hydrolase activity"/>
    <property type="evidence" value="ECO:0007669"/>
    <property type="project" value="UniProtKB-KW"/>
</dbReference>
<dbReference type="EMBL" id="MWBQ01000102">
    <property type="protein sequence ID" value="OQA56925.1"/>
    <property type="molecule type" value="Genomic_DNA"/>
</dbReference>
<proteinExistence type="inferred from homology"/>
<accession>A0A1V5SR11</accession>
<dbReference type="AlphaFoldDB" id="A0A1V5SR11"/>
<evidence type="ECO:0000256" key="5">
    <source>
        <dbReference type="ARBA" id="ARBA00022801"/>
    </source>
</evidence>
<keyword evidence="3" id="KW-0540">Nuclease</keyword>
<gene>
    <name evidence="8" type="ORF">BWY41_01391</name>
</gene>
<dbReference type="PANTHER" id="PTHR34873:SF3">
    <property type="entry name" value="ADDICTION MODULE TOXIN, HICA FAMILY"/>
    <property type="match status" value="1"/>
</dbReference>
<evidence type="ECO:0000256" key="6">
    <source>
        <dbReference type="ARBA" id="ARBA00022884"/>
    </source>
</evidence>
<dbReference type="SUPFAM" id="SSF54786">
    <property type="entry name" value="YcfA/nrd intein domain"/>
    <property type="match status" value="1"/>
</dbReference>
<keyword evidence="7" id="KW-0346">Stress response</keyword>
<protein>
    <submittedName>
        <fullName evidence="8">YcfA-like protein</fullName>
    </submittedName>
</protein>
<keyword evidence="2" id="KW-1277">Toxin-antitoxin system</keyword>
<evidence type="ECO:0000256" key="4">
    <source>
        <dbReference type="ARBA" id="ARBA00022759"/>
    </source>
</evidence>
<dbReference type="GO" id="GO:0004519">
    <property type="term" value="F:endonuclease activity"/>
    <property type="evidence" value="ECO:0007669"/>
    <property type="project" value="UniProtKB-KW"/>
</dbReference>
<sequence length="74" mass="8346">MGFLPRMSGKEVVKIFQKFGYILDHQTGSHMILYHEERPTPSVPNHKELAPGLLQGLIRKSGLSVDKFLDARPS</sequence>
<dbReference type="Pfam" id="PF07927">
    <property type="entry name" value="HicA_toxin"/>
    <property type="match status" value="1"/>
</dbReference>
<evidence type="ECO:0000256" key="7">
    <source>
        <dbReference type="ARBA" id="ARBA00023016"/>
    </source>
</evidence>
<reference evidence="8" key="1">
    <citation type="submission" date="2017-02" db="EMBL/GenBank/DDBJ databases">
        <title>Delving into the versatile metabolic prowess of the omnipresent phylum Bacteroidetes.</title>
        <authorList>
            <person name="Nobu M.K."/>
            <person name="Mei R."/>
            <person name="Narihiro T."/>
            <person name="Kuroda K."/>
            <person name="Liu W.-T."/>
        </authorList>
    </citation>
    <scope>NUCLEOTIDE SEQUENCE</scope>
    <source>
        <strain evidence="8">ADurb.Bin276</strain>
    </source>
</reference>
<keyword evidence="4" id="KW-0255">Endonuclease</keyword>
<keyword evidence="5" id="KW-0378">Hydrolase</keyword>
<dbReference type="InterPro" id="IPR038570">
    <property type="entry name" value="HicA_sf"/>
</dbReference>
<keyword evidence="6" id="KW-0694">RNA-binding</keyword>
<evidence type="ECO:0000256" key="3">
    <source>
        <dbReference type="ARBA" id="ARBA00022722"/>
    </source>
</evidence>
<comment type="similarity">
    <text evidence="1">Belongs to the HicA mRNA interferase family.</text>
</comment>